<organism evidence="2 3">
    <name type="scientific">Halorubrum rutilum</name>
    <dbReference type="NCBI Taxonomy" id="1364933"/>
    <lineage>
        <taxon>Archaea</taxon>
        <taxon>Methanobacteriati</taxon>
        <taxon>Methanobacteriota</taxon>
        <taxon>Stenosarchaea group</taxon>
        <taxon>Halobacteria</taxon>
        <taxon>Halobacteriales</taxon>
        <taxon>Haloferacaceae</taxon>
        <taxon>Halorubrum</taxon>
    </lineage>
</organism>
<reference evidence="2 3" key="1">
    <citation type="journal article" date="2019" name="Int. J. Syst. Evol. Microbiol.">
        <title>The Global Catalogue of Microorganisms (GCM) 10K type strain sequencing project: providing services to taxonomists for standard genome sequencing and annotation.</title>
        <authorList>
            <consortium name="The Broad Institute Genomics Platform"/>
            <consortium name="The Broad Institute Genome Sequencing Center for Infectious Disease"/>
            <person name="Wu L."/>
            <person name="Ma J."/>
        </authorList>
    </citation>
    <scope>NUCLEOTIDE SEQUENCE [LARGE SCALE GENOMIC DNA]</scope>
    <source>
        <strain evidence="2 3">CGMCC 1.12554</strain>
    </source>
</reference>
<protein>
    <submittedName>
        <fullName evidence="2">Uncharacterized protein</fullName>
    </submittedName>
</protein>
<accession>A0ABD6ANX4</accession>
<name>A0ABD6ANX4_9EURY</name>
<proteinExistence type="predicted"/>
<dbReference type="AlphaFoldDB" id="A0ABD6ANX4"/>
<evidence type="ECO:0000313" key="3">
    <source>
        <dbReference type="Proteomes" id="UP001596545"/>
    </source>
</evidence>
<dbReference type="EMBL" id="JBHTBL010000012">
    <property type="protein sequence ID" value="MFC7325811.1"/>
    <property type="molecule type" value="Genomic_DNA"/>
</dbReference>
<comment type="caution">
    <text evidence="2">The sequence shown here is derived from an EMBL/GenBank/DDBJ whole genome shotgun (WGS) entry which is preliminary data.</text>
</comment>
<gene>
    <name evidence="2" type="ORF">ACFQMF_14655</name>
</gene>
<dbReference type="RefSeq" id="WP_256409897.1">
    <property type="nucleotide sequence ID" value="NZ_JANHDN010000008.1"/>
</dbReference>
<evidence type="ECO:0000256" key="1">
    <source>
        <dbReference type="SAM" id="MobiDB-lite"/>
    </source>
</evidence>
<feature type="region of interest" description="Disordered" evidence="1">
    <location>
        <begin position="153"/>
        <end position="184"/>
    </location>
</feature>
<feature type="region of interest" description="Disordered" evidence="1">
    <location>
        <begin position="206"/>
        <end position="259"/>
    </location>
</feature>
<sequence>MPSTDRRTALRYVALAMTGLIGADLAMETVGSPDEPPSWGPPVEGGHGDWAIIDRDTDRFDGEAVDATLVLTVQGPNDGSDRFDDDGTRVVSYEATVDDENREWNYVLGRPRLSLRLGLDGDGAGTVFFSNANAYGDTPDDDVAGHSEISHAFDAGSGRGAVNPLQNYSRSADGDGTEVDATMESSVTVPVVKTWLRGVGGRIETGTFGARSRRRSPSSGDCNREDPRRIRGASAIDYGETPQNGRQLNRGRPRTASST</sequence>
<evidence type="ECO:0000313" key="2">
    <source>
        <dbReference type="EMBL" id="MFC7325811.1"/>
    </source>
</evidence>
<keyword evidence="3" id="KW-1185">Reference proteome</keyword>
<dbReference type="Proteomes" id="UP001596545">
    <property type="component" value="Unassembled WGS sequence"/>
</dbReference>